<keyword evidence="10" id="KW-1185">Reference proteome</keyword>
<protein>
    <recommendedName>
        <fullName evidence="3">phospholipase D</fullName>
        <ecNumber evidence="3">3.1.4.4</ecNumber>
    </recommendedName>
</protein>
<dbReference type="Proteomes" id="UP000185696">
    <property type="component" value="Unassembled WGS sequence"/>
</dbReference>
<keyword evidence="7" id="KW-0732">Signal</keyword>
<dbReference type="InterPro" id="IPR001736">
    <property type="entry name" value="PLipase_D/transphosphatidylase"/>
</dbReference>
<dbReference type="EMBL" id="MSIF01000006">
    <property type="protein sequence ID" value="OLF10656.1"/>
    <property type="molecule type" value="Genomic_DNA"/>
</dbReference>
<dbReference type="SUPFAM" id="SSF56024">
    <property type="entry name" value="Phospholipase D/nuclease"/>
    <property type="match status" value="2"/>
</dbReference>
<evidence type="ECO:0000256" key="7">
    <source>
        <dbReference type="SAM" id="SignalP"/>
    </source>
</evidence>
<evidence type="ECO:0000256" key="2">
    <source>
        <dbReference type="ARBA" id="ARBA00008664"/>
    </source>
</evidence>
<keyword evidence="6" id="KW-0443">Lipid metabolism</keyword>
<organism evidence="9 10">
    <name type="scientific">Actinophytocola xinjiangensis</name>
    <dbReference type="NCBI Taxonomy" id="485602"/>
    <lineage>
        <taxon>Bacteria</taxon>
        <taxon>Bacillati</taxon>
        <taxon>Actinomycetota</taxon>
        <taxon>Actinomycetes</taxon>
        <taxon>Pseudonocardiales</taxon>
        <taxon>Pseudonocardiaceae</taxon>
    </lineage>
</organism>
<dbReference type="GO" id="GO:0006793">
    <property type="term" value="P:phosphorus metabolic process"/>
    <property type="evidence" value="ECO:0007669"/>
    <property type="project" value="UniProtKB-ARBA"/>
</dbReference>
<evidence type="ECO:0000256" key="4">
    <source>
        <dbReference type="ARBA" id="ARBA00022801"/>
    </source>
</evidence>
<dbReference type="PROSITE" id="PS50035">
    <property type="entry name" value="PLD"/>
    <property type="match status" value="1"/>
</dbReference>
<dbReference type="PANTHER" id="PTHR43856:SF1">
    <property type="entry name" value="MITOCHONDRIAL CARDIOLIPIN HYDROLASE"/>
    <property type="match status" value="1"/>
</dbReference>
<dbReference type="RefSeq" id="WP_075133645.1">
    <property type="nucleotide sequence ID" value="NZ_MSIF01000006.1"/>
</dbReference>
<evidence type="ECO:0000313" key="10">
    <source>
        <dbReference type="Proteomes" id="UP000185696"/>
    </source>
</evidence>
<evidence type="ECO:0000256" key="1">
    <source>
        <dbReference type="ARBA" id="ARBA00000798"/>
    </source>
</evidence>
<comment type="caution">
    <text evidence="9">The sequence shown here is derived from an EMBL/GenBank/DDBJ whole genome shotgun (WGS) entry which is preliminary data.</text>
</comment>
<comment type="catalytic activity">
    <reaction evidence="1">
        <text>a 1,2-diacyl-sn-glycero-3-phosphocholine + H2O = a 1,2-diacyl-sn-glycero-3-phosphate + choline + H(+)</text>
        <dbReference type="Rhea" id="RHEA:14445"/>
        <dbReference type="ChEBI" id="CHEBI:15354"/>
        <dbReference type="ChEBI" id="CHEBI:15377"/>
        <dbReference type="ChEBI" id="CHEBI:15378"/>
        <dbReference type="ChEBI" id="CHEBI:57643"/>
        <dbReference type="ChEBI" id="CHEBI:58608"/>
        <dbReference type="EC" id="3.1.4.4"/>
    </reaction>
</comment>
<evidence type="ECO:0000256" key="6">
    <source>
        <dbReference type="ARBA" id="ARBA00023098"/>
    </source>
</evidence>
<dbReference type="GO" id="GO:0016042">
    <property type="term" value="P:lipid catabolic process"/>
    <property type="evidence" value="ECO:0007669"/>
    <property type="project" value="UniProtKB-KW"/>
</dbReference>
<sequence length="436" mass="47771">MRRNKLYAIGLVAALTATLTTVGPAVAQNDVCPAEQSAPVDTAAVQSGLTYNNPDTGKRDDIAERIVYLICGTERGETIDVAAHMFAHTDIATALMEMAHRDVRVRIIVDRGAATGAEPHNYSEFERVKSSFDNSPGSTSWITTCELGSRACIGGGGGEDYDPEAKMHNKFLLFSRTRGTDKVVLQTSHNFKSGGSGTGMWNSAYTVADEPRVYDHYARYFEYLIAGEQHNDFYNMMPPSNLGKYSVYHSPRASGNTLLDILNRVDCTKTSDTGGTDPGNYPIVRVAVWNISGTLWESTGTVLARKLKAMDDQGCYVDVIVDKVGKGAGGNDGPLEALLRKPKGDHHGPEVREFYANSSKGGLHSKDILIDGYFDGKPDQKVVFTGTFNFTGRSVRVSDETQLEIRDAAVHDAFRSYFFEARQAASLTWQTSKFKR</sequence>
<gene>
    <name evidence="9" type="ORF">BLA60_15925</name>
</gene>
<dbReference type="Gene3D" id="3.30.870.10">
    <property type="entry name" value="Endonuclease Chain A"/>
    <property type="match status" value="2"/>
</dbReference>
<proteinExistence type="inferred from homology"/>
<dbReference type="GO" id="GO:0016891">
    <property type="term" value="F:RNA endonuclease activity producing 5'-phosphomonoesters, hydrolytic mechanism"/>
    <property type="evidence" value="ECO:0007669"/>
    <property type="project" value="TreeGrafter"/>
</dbReference>
<comment type="similarity">
    <text evidence="2">Belongs to the phospholipase D family.</text>
</comment>
<feature type="signal peptide" evidence="7">
    <location>
        <begin position="1"/>
        <end position="27"/>
    </location>
</feature>
<accession>A0A7Z1AZ73</accession>
<dbReference type="EC" id="3.1.4.4" evidence="3"/>
<dbReference type="Pfam" id="PF13091">
    <property type="entry name" value="PLDc_2"/>
    <property type="match status" value="2"/>
</dbReference>
<feature type="domain" description="PLD phosphodiesterase" evidence="8">
    <location>
        <begin position="359"/>
        <end position="394"/>
    </location>
</feature>
<evidence type="ECO:0000256" key="5">
    <source>
        <dbReference type="ARBA" id="ARBA00022963"/>
    </source>
</evidence>
<feature type="chain" id="PRO_5030604418" description="phospholipase D" evidence="7">
    <location>
        <begin position="28"/>
        <end position="436"/>
    </location>
</feature>
<dbReference type="OrthoDB" id="3740959at2"/>
<dbReference type="InterPro" id="IPR025202">
    <property type="entry name" value="PLD-like_dom"/>
</dbReference>
<dbReference type="AlphaFoldDB" id="A0A7Z1AZ73"/>
<keyword evidence="5" id="KW-0442">Lipid degradation</keyword>
<reference evidence="9 10" key="1">
    <citation type="submission" date="2016-12" db="EMBL/GenBank/DDBJ databases">
        <title>The draft genome sequence of Actinophytocola xinjiangensis.</title>
        <authorList>
            <person name="Wang W."/>
            <person name="Yuan L."/>
        </authorList>
    </citation>
    <scope>NUCLEOTIDE SEQUENCE [LARGE SCALE GENOMIC DNA]</scope>
    <source>
        <strain evidence="9 10">CGMCC 4.4663</strain>
    </source>
</reference>
<evidence type="ECO:0000313" key="9">
    <source>
        <dbReference type="EMBL" id="OLF10656.1"/>
    </source>
</evidence>
<dbReference type="InterPro" id="IPR051406">
    <property type="entry name" value="PLD_domain"/>
</dbReference>
<name>A0A7Z1AZ73_9PSEU</name>
<dbReference type="GO" id="GO:0004630">
    <property type="term" value="F:phospholipase D activity"/>
    <property type="evidence" value="ECO:0007669"/>
    <property type="project" value="UniProtKB-EC"/>
</dbReference>
<dbReference type="PANTHER" id="PTHR43856">
    <property type="entry name" value="CARDIOLIPIN HYDROLASE"/>
    <property type="match status" value="1"/>
</dbReference>
<evidence type="ECO:0000256" key="3">
    <source>
        <dbReference type="ARBA" id="ARBA00012027"/>
    </source>
</evidence>
<evidence type="ECO:0000259" key="8">
    <source>
        <dbReference type="PROSITE" id="PS50035"/>
    </source>
</evidence>
<keyword evidence="4" id="KW-0378">Hydrolase</keyword>